<protein>
    <recommendedName>
        <fullName evidence="4">Peptidase C1A papain C-terminal domain-containing protein</fullName>
    </recommendedName>
</protein>
<proteinExistence type="predicted"/>
<gene>
    <name evidence="2" type="ORF">A9Q84_07550</name>
</gene>
<organism evidence="2 3">
    <name type="scientific">Halobacteriovorax marinus</name>
    <dbReference type="NCBI Taxonomy" id="97084"/>
    <lineage>
        <taxon>Bacteria</taxon>
        <taxon>Pseudomonadati</taxon>
        <taxon>Bdellovibrionota</taxon>
        <taxon>Bacteriovoracia</taxon>
        <taxon>Bacteriovoracales</taxon>
        <taxon>Halobacteriovoraceae</taxon>
        <taxon>Halobacteriovorax</taxon>
    </lineage>
</organism>
<dbReference type="SUPFAM" id="SSF54001">
    <property type="entry name" value="Cysteine proteinases"/>
    <property type="match status" value="1"/>
</dbReference>
<sequence>MLFFFKKTMMKVILISILSLSMSQSLAKSCSTIDLDKNNGAMAKVKPLDQGYTNTCYAHAGTVMLDAWLHSHGGDKSKQTSSVASAVFSQGSVMSAGLGNISCSAIDAIYDHGRCEKTGFDDKVWNEFADGMGESGLWTSRSQRSVKLMDLLGEIYVKPPRRRGGKNFVRRGYYSKKRKWKKENAQRANLIYCNLDAIGLSTFNSMNVKDIENALNANFKSSYLKRMVGALCGEKLTELKGKQPQCKKMMRYQHAENKTPKKFKNKIHEILENPNNPQPIGVGYCAKVLQKPAGFRGFKKGILGFVSLSTVLDADVCGLHESVVIGRKEINGKCHLKIRNSWGADAVYRNWPSDNNGNVWVDEDDFTHNMGSLTHLE</sequence>
<evidence type="ECO:0008006" key="4">
    <source>
        <dbReference type="Google" id="ProtNLM"/>
    </source>
</evidence>
<feature type="signal peptide" evidence="1">
    <location>
        <begin position="1"/>
        <end position="27"/>
    </location>
</feature>
<comment type="caution">
    <text evidence="2">The sequence shown here is derived from an EMBL/GenBank/DDBJ whole genome shotgun (WGS) entry which is preliminary data.</text>
</comment>
<evidence type="ECO:0000313" key="2">
    <source>
        <dbReference type="EMBL" id="OUR96204.1"/>
    </source>
</evidence>
<reference evidence="3" key="1">
    <citation type="journal article" date="2017" name="Proc. Natl. Acad. Sci. U.S.A.">
        <title>Simulation of Deepwater Horizon oil plume reveals substrate specialization within a complex community of hydrocarbon-degraders.</title>
        <authorList>
            <person name="Hu P."/>
            <person name="Dubinsky E.A."/>
            <person name="Probst A.J."/>
            <person name="Wang J."/>
            <person name="Sieber C.M.K."/>
            <person name="Tom L.M."/>
            <person name="Gardinali P."/>
            <person name="Banfield J.F."/>
            <person name="Atlas R.M."/>
            <person name="Andersen G.L."/>
        </authorList>
    </citation>
    <scope>NUCLEOTIDE SEQUENCE [LARGE SCALE GENOMIC DNA]</scope>
</reference>
<accession>A0A1Y5F5Y6</accession>
<keyword evidence="1" id="KW-0732">Signal</keyword>
<dbReference type="Proteomes" id="UP000196531">
    <property type="component" value="Unassembled WGS sequence"/>
</dbReference>
<dbReference type="EMBL" id="MAAO01000006">
    <property type="protein sequence ID" value="OUR96204.1"/>
    <property type="molecule type" value="Genomic_DNA"/>
</dbReference>
<name>A0A1Y5F5Y6_9BACT</name>
<dbReference type="Gene3D" id="3.90.70.10">
    <property type="entry name" value="Cysteine proteinases"/>
    <property type="match status" value="1"/>
</dbReference>
<evidence type="ECO:0000313" key="3">
    <source>
        <dbReference type="Proteomes" id="UP000196531"/>
    </source>
</evidence>
<dbReference type="InterPro" id="IPR038765">
    <property type="entry name" value="Papain-like_cys_pep_sf"/>
</dbReference>
<feature type="chain" id="PRO_5013232308" description="Peptidase C1A papain C-terminal domain-containing protein" evidence="1">
    <location>
        <begin position="28"/>
        <end position="377"/>
    </location>
</feature>
<dbReference type="AlphaFoldDB" id="A0A1Y5F5Y6"/>
<evidence type="ECO:0000256" key="1">
    <source>
        <dbReference type="SAM" id="SignalP"/>
    </source>
</evidence>